<dbReference type="PANTHER" id="PTHR34039">
    <property type="entry name" value="UPF0102 PROTEIN YRAN"/>
    <property type="match status" value="1"/>
</dbReference>
<dbReference type="Proteomes" id="UP001204015">
    <property type="component" value="Unassembled WGS sequence"/>
</dbReference>
<evidence type="ECO:0000313" key="4">
    <source>
        <dbReference type="Proteomes" id="UP001204015"/>
    </source>
</evidence>
<dbReference type="PANTHER" id="PTHR34039:SF1">
    <property type="entry name" value="UPF0102 PROTEIN YRAN"/>
    <property type="match status" value="1"/>
</dbReference>
<name>A0ABT1BUP8_9BACT</name>
<proteinExistence type="inferred from homology"/>
<evidence type="ECO:0000256" key="1">
    <source>
        <dbReference type="ARBA" id="ARBA00006738"/>
    </source>
</evidence>
<comment type="similarity">
    <text evidence="1 2">Belongs to the UPF0102 family.</text>
</comment>
<dbReference type="Gene3D" id="3.40.1350.10">
    <property type="match status" value="1"/>
</dbReference>
<dbReference type="InterPro" id="IPR003509">
    <property type="entry name" value="UPF0102_YraN-like"/>
</dbReference>
<dbReference type="EMBL" id="JAMXLY010000007">
    <property type="protein sequence ID" value="MCO6024811.1"/>
    <property type="molecule type" value="Genomic_DNA"/>
</dbReference>
<organism evidence="3 4">
    <name type="scientific">Segatella cerevisiae</name>
    <dbReference type="NCBI Taxonomy" id="2053716"/>
    <lineage>
        <taxon>Bacteria</taxon>
        <taxon>Pseudomonadati</taxon>
        <taxon>Bacteroidota</taxon>
        <taxon>Bacteroidia</taxon>
        <taxon>Bacteroidales</taxon>
        <taxon>Prevotellaceae</taxon>
        <taxon>Segatella</taxon>
    </lineage>
</organism>
<protein>
    <recommendedName>
        <fullName evidence="2">UPF0102 protein NG821_02955</fullName>
    </recommendedName>
</protein>
<dbReference type="CDD" id="cd20736">
    <property type="entry name" value="PoNe_Nuclease"/>
    <property type="match status" value="1"/>
</dbReference>
<dbReference type="InterPro" id="IPR011856">
    <property type="entry name" value="tRNA_endonuc-like_dom_sf"/>
</dbReference>
<comment type="caution">
    <text evidence="3">The sequence shown here is derived from an EMBL/GenBank/DDBJ whole genome shotgun (WGS) entry which is preliminary data.</text>
</comment>
<dbReference type="HAMAP" id="MF_00048">
    <property type="entry name" value="UPF0102"/>
    <property type="match status" value="1"/>
</dbReference>
<evidence type="ECO:0000256" key="2">
    <source>
        <dbReference type="HAMAP-Rule" id="MF_00048"/>
    </source>
</evidence>
<accession>A0ABT1BUP8</accession>
<gene>
    <name evidence="3" type="ORF">NG821_02955</name>
</gene>
<evidence type="ECO:0000313" key="3">
    <source>
        <dbReference type="EMBL" id="MCO6024811.1"/>
    </source>
</evidence>
<dbReference type="Pfam" id="PF02021">
    <property type="entry name" value="UPF0102"/>
    <property type="match status" value="1"/>
</dbReference>
<dbReference type="RefSeq" id="WP_252760175.1">
    <property type="nucleotide sequence ID" value="NZ_JAMXLY010000007.1"/>
</dbReference>
<dbReference type="InterPro" id="IPR011335">
    <property type="entry name" value="Restrct_endonuc-II-like"/>
</dbReference>
<keyword evidence="4" id="KW-1185">Reference proteome</keyword>
<dbReference type="SUPFAM" id="SSF52980">
    <property type="entry name" value="Restriction endonuclease-like"/>
    <property type="match status" value="1"/>
</dbReference>
<reference evidence="3 4" key="1">
    <citation type="submission" date="2022-06" db="EMBL/GenBank/DDBJ databases">
        <title>A taxonomic note on the genus Prevotella: Description of four novel genera and emended description of the genera Hallella and Xylanibacter.</title>
        <authorList>
            <person name="Hitch T.C.A."/>
        </authorList>
    </citation>
    <scope>NUCLEOTIDE SEQUENCE [LARGE SCALE GENOMIC DNA]</scope>
    <source>
        <strain evidence="3 4">DSM 100619</strain>
    </source>
</reference>
<sequence>MSEHNERGIWGEELASAFLRDKGYTILDRDWHQGKRDLDIVAMAEDGETLVFVEVKTRRNADYLLPEEAVDDRKIRNLAYAANSYLQNTKVLFRYIRFDIISIISQGADGIKIDHIEDAFNPLLTLGRRNRTRHF</sequence>